<gene>
    <name evidence="1" type="ORF">SCP_0903480</name>
</gene>
<organism evidence="1 2">
    <name type="scientific">Sparassis crispa</name>
    <dbReference type="NCBI Taxonomy" id="139825"/>
    <lineage>
        <taxon>Eukaryota</taxon>
        <taxon>Fungi</taxon>
        <taxon>Dikarya</taxon>
        <taxon>Basidiomycota</taxon>
        <taxon>Agaricomycotina</taxon>
        <taxon>Agaricomycetes</taxon>
        <taxon>Polyporales</taxon>
        <taxon>Sparassidaceae</taxon>
        <taxon>Sparassis</taxon>
    </lineage>
</organism>
<protein>
    <submittedName>
        <fullName evidence="1">Uncharacterized protein</fullName>
    </submittedName>
</protein>
<accession>A0A401GWC8</accession>
<comment type="caution">
    <text evidence="1">The sequence shown here is derived from an EMBL/GenBank/DDBJ whole genome shotgun (WGS) entry which is preliminary data.</text>
</comment>
<dbReference type="GeneID" id="38783386"/>
<dbReference type="Proteomes" id="UP000287166">
    <property type="component" value="Unassembled WGS sequence"/>
</dbReference>
<dbReference type="EMBL" id="BFAD01000009">
    <property type="protein sequence ID" value="GBE86469.1"/>
    <property type="molecule type" value="Genomic_DNA"/>
</dbReference>
<evidence type="ECO:0000313" key="2">
    <source>
        <dbReference type="Proteomes" id="UP000287166"/>
    </source>
</evidence>
<dbReference type="InParanoid" id="A0A401GWC8"/>
<evidence type="ECO:0000313" key="1">
    <source>
        <dbReference type="EMBL" id="GBE86469.1"/>
    </source>
</evidence>
<name>A0A401GWC8_9APHY</name>
<keyword evidence="2" id="KW-1185">Reference proteome</keyword>
<dbReference type="AlphaFoldDB" id="A0A401GWC8"/>
<proteinExistence type="predicted"/>
<dbReference type="OrthoDB" id="3212455at2759"/>
<sequence>MIPHGSLAVAIVQRQIMVVQAAHSHSSRDRWVDVNTFIPFGERVFLASSVPQARIPSSDILTIFPRDDCIPRVSTKGILELSHEAFLQFIDFSARRQQRYDELFDAWSNSAA</sequence>
<reference evidence="1 2" key="1">
    <citation type="journal article" date="2018" name="Sci. Rep.">
        <title>Genome sequence of the cauliflower mushroom Sparassis crispa (Hanabiratake) and its association with beneficial usage.</title>
        <authorList>
            <person name="Kiyama R."/>
            <person name="Furutani Y."/>
            <person name="Kawaguchi K."/>
            <person name="Nakanishi T."/>
        </authorList>
    </citation>
    <scope>NUCLEOTIDE SEQUENCE [LARGE SCALE GENOMIC DNA]</scope>
</reference>
<dbReference type="RefSeq" id="XP_027617382.1">
    <property type="nucleotide sequence ID" value="XM_027761581.1"/>
</dbReference>